<feature type="transmembrane region" description="Helical" evidence="6">
    <location>
        <begin position="355"/>
        <end position="377"/>
    </location>
</feature>
<evidence type="ECO:0000313" key="8">
    <source>
        <dbReference type="Proteomes" id="UP000592216"/>
    </source>
</evidence>
<keyword evidence="2" id="KW-1003">Cell membrane</keyword>
<gene>
    <name evidence="7" type="ORF">HJ536_06515</name>
</gene>
<accession>A0A850Q0E4</accession>
<protein>
    <recommendedName>
        <fullName evidence="9">Polysaccharide biosynthesis protein C-terminal domain-containing protein</fullName>
    </recommendedName>
</protein>
<feature type="transmembrane region" description="Helical" evidence="6">
    <location>
        <begin position="20"/>
        <end position="42"/>
    </location>
</feature>
<evidence type="ECO:0000256" key="2">
    <source>
        <dbReference type="ARBA" id="ARBA00022475"/>
    </source>
</evidence>
<proteinExistence type="predicted"/>
<feature type="transmembrane region" description="Helical" evidence="6">
    <location>
        <begin position="167"/>
        <end position="189"/>
    </location>
</feature>
<evidence type="ECO:0000256" key="3">
    <source>
        <dbReference type="ARBA" id="ARBA00022692"/>
    </source>
</evidence>
<dbReference type="EMBL" id="JABCJE010000002">
    <property type="protein sequence ID" value="NVO23007.1"/>
    <property type="molecule type" value="Genomic_DNA"/>
</dbReference>
<dbReference type="RefSeq" id="WP_177157098.1">
    <property type="nucleotide sequence ID" value="NZ_JABCJE010000002.1"/>
</dbReference>
<feature type="transmembrane region" description="Helical" evidence="6">
    <location>
        <begin position="62"/>
        <end position="83"/>
    </location>
</feature>
<keyword evidence="5 6" id="KW-0472">Membrane</keyword>
<feature type="transmembrane region" description="Helical" evidence="6">
    <location>
        <begin position="103"/>
        <end position="122"/>
    </location>
</feature>
<dbReference type="Proteomes" id="UP000592216">
    <property type="component" value="Unassembled WGS sequence"/>
</dbReference>
<dbReference type="PANTHER" id="PTHR30250:SF11">
    <property type="entry name" value="O-ANTIGEN TRANSPORTER-RELATED"/>
    <property type="match status" value="1"/>
</dbReference>
<feature type="transmembrane region" description="Helical" evidence="6">
    <location>
        <begin position="314"/>
        <end position="335"/>
    </location>
</feature>
<feature type="transmembrane region" description="Helical" evidence="6">
    <location>
        <begin position="384"/>
        <end position="405"/>
    </location>
</feature>
<keyword evidence="4 6" id="KW-1133">Transmembrane helix</keyword>
<evidence type="ECO:0000256" key="1">
    <source>
        <dbReference type="ARBA" id="ARBA00004651"/>
    </source>
</evidence>
<evidence type="ECO:0008006" key="9">
    <source>
        <dbReference type="Google" id="ProtNLM"/>
    </source>
</evidence>
<evidence type="ECO:0000256" key="5">
    <source>
        <dbReference type="ARBA" id="ARBA00023136"/>
    </source>
</evidence>
<comment type="caution">
    <text evidence="7">The sequence shown here is derived from an EMBL/GenBank/DDBJ whole genome shotgun (WGS) entry which is preliminary data.</text>
</comment>
<name>A0A850Q0E4_9RHOB</name>
<feature type="transmembrane region" description="Helical" evidence="6">
    <location>
        <begin position="195"/>
        <end position="212"/>
    </location>
</feature>
<evidence type="ECO:0000256" key="4">
    <source>
        <dbReference type="ARBA" id="ARBA00022989"/>
    </source>
</evidence>
<reference evidence="7 8" key="1">
    <citation type="submission" date="2020-04" db="EMBL/GenBank/DDBJ databases">
        <title>Donghicola sp., a member of the Rhodobacteraceae family isolated from mangrove forest in Thailand.</title>
        <authorList>
            <person name="Charoenyingcharoen P."/>
            <person name="Yukphan P."/>
        </authorList>
    </citation>
    <scope>NUCLEOTIDE SEQUENCE [LARGE SCALE GENOMIC DNA]</scope>
    <source>
        <strain evidence="7 8">B5-SW-15</strain>
    </source>
</reference>
<comment type="subcellular location">
    <subcellularLocation>
        <location evidence="1">Cell membrane</location>
        <topology evidence="1">Multi-pass membrane protein</topology>
    </subcellularLocation>
</comment>
<sequence>MRVHSNFKIKARPKQPITTIRSSLSLLISRVSGNVITVFYTFLIAKISDSSDFGAAMSCFSWTMLFSILLGLNIDAGSIKYLVAYTERGEMNAATGFISFNKILVAVTSSILIFMFISLVAIDFYLQLGISKEFILLSGLITISSPIVALTRIYAKHATGLGYTLRGSVPIMLARPVVIFILCGSLWVFNYKIDFVDLGIIFLISYVSTALLQSKLIAPIFKDLKIKNPEFEKWRDWIKTGLATAPLLLVRDNLKHLIVVSSTIALSEKEIGKVALTLSVMSILYFSVKTIDISTSKQISKLIHNHKKTELQNVLRNVAILKLAILLTGTTFVFIGENLAFSLYGFKMYNDFDVYILASLIPFSDCIFGPAQLVLNISGNQKYIFILSIFGAMLIGLSTLFGSYYFGGVGAIWGASAAYSVQQLCLCALSNRVAKINTSGMLIFLSKRPLR</sequence>
<keyword evidence="3 6" id="KW-0812">Transmembrane</keyword>
<dbReference type="AlphaFoldDB" id="A0A850Q0E4"/>
<feature type="transmembrane region" description="Helical" evidence="6">
    <location>
        <begin position="134"/>
        <end position="155"/>
    </location>
</feature>
<evidence type="ECO:0000256" key="6">
    <source>
        <dbReference type="SAM" id="Phobius"/>
    </source>
</evidence>
<evidence type="ECO:0000313" key="7">
    <source>
        <dbReference type="EMBL" id="NVO23007.1"/>
    </source>
</evidence>
<dbReference type="PANTHER" id="PTHR30250">
    <property type="entry name" value="PST FAMILY PREDICTED COLANIC ACID TRANSPORTER"/>
    <property type="match status" value="1"/>
</dbReference>
<organism evidence="7 8">
    <name type="scientific">Donghicola mangrovi</name>
    <dbReference type="NCBI Taxonomy" id="2729614"/>
    <lineage>
        <taxon>Bacteria</taxon>
        <taxon>Pseudomonadati</taxon>
        <taxon>Pseudomonadota</taxon>
        <taxon>Alphaproteobacteria</taxon>
        <taxon>Rhodobacterales</taxon>
        <taxon>Roseobacteraceae</taxon>
        <taxon>Donghicola</taxon>
    </lineage>
</organism>
<dbReference type="GO" id="GO:0005886">
    <property type="term" value="C:plasma membrane"/>
    <property type="evidence" value="ECO:0007669"/>
    <property type="project" value="UniProtKB-SubCell"/>
</dbReference>
<dbReference type="InterPro" id="IPR050833">
    <property type="entry name" value="Poly_Biosynth_Transport"/>
</dbReference>